<dbReference type="GO" id="GO:0004364">
    <property type="term" value="F:glutathione transferase activity"/>
    <property type="evidence" value="ECO:0007669"/>
    <property type="project" value="UniProtKB-EC"/>
</dbReference>
<evidence type="ECO:0000256" key="2">
    <source>
        <dbReference type="ARBA" id="ARBA00005861"/>
    </source>
</evidence>
<feature type="domain" description="GST C-terminal" evidence="10">
    <location>
        <begin position="98"/>
        <end position="217"/>
    </location>
</feature>
<organism evidence="11">
    <name type="scientific">Paracyclopina nana</name>
    <name type="common">Marine copepod</name>
    <dbReference type="NCBI Taxonomy" id="565004"/>
    <lineage>
        <taxon>Eukaryota</taxon>
        <taxon>Metazoa</taxon>
        <taxon>Ecdysozoa</taxon>
        <taxon>Arthropoda</taxon>
        <taxon>Crustacea</taxon>
        <taxon>Multicrustacea</taxon>
        <taxon>Hexanauplia</taxon>
        <taxon>Copepoda</taxon>
        <taxon>Cyclopoida</taxon>
        <taxon>Cyclopettidae</taxon>
        <taxon>Paracyclopina</taxon>
    </lineage>
</organism>
<reference evidence="11" key="1">
    <citation type="submission" date="2013-08" db="EMBL/GenBank/DDBJ databases">
        <title>Paracyclopina nana immune related genes.</title>
        <authorList>
            <person name="Kim B.-M."/>
            <person name="Rhee J.-S."/>
            <person name="Lee J.-S."/>
        </authorList>
    </citation>
    <scope>NUCLEOTIDE SEQUENCE</scope>
</reference>
<evidence type="ECO:0000313" key="11">
    <source>
        <dbReference type="EMBL" id="AII16512.1"/>
    </source>
</evidence>
<evidence type="ECO:0000256" key="8">
    <source>
        <dbReference type="ARBA" id="ARBA00047960"/>
    </source>
</evidence>
<dbReference type="SUPFAM" id="SSF47616">
    <property type="entry name" value="GST C-terminal domain-like"/>
    <property type="match status" value="1"/>
</dbReference>
<dbReference type="EMBL" id="KF516608">
    <property type="protein sequence ID" value="AII16512.1"/>
    <property type="molecule type" value="mRNA"/>
</dbReference>
<dbReference type="InterPro" id="IPR004046">
    <property type="entry name" value="GST_C"/>
</dbReference>
<evidence type="ECO:0000256" key="7">
    <source>
        <dbReference type="ARBA" id="ARBA00032759"/>
    </source>
</evidence>
<proteinExistence type="evidence at transcript level"/>
<dbReference type="InterPro" id="IPR040079">
    <property type="entry name" value="Glutathione_S-Trfase"/>
</dbReference>
<comment type="similarity">
    <text evidence="3">Belongs to the GST superfamily. Pi family.</text>
</comment>
<sequence length="233" mass="27295">VKIGYWDCRGLVHSSILMLEYLKVPYKFQTPSTNLIGPGPKYDKSEWMKQKEAILNGFDFPNLPYYHDPKRSVKLTQSTAIIMHIARSSESLWPLTHDEAILADIDVVREELKDLLQGITAICYDHNLTDEKKEQFEELAKTKIHYLNKKKGDKKWIIGDQLTYLDFMAYEALDHHRLVFDTILDDFPMLKGFLERFEALPAIKEYMESSRFRVYPLWSERSNLLGRGDAKYP</sequence>
<dbReference type="Gene3D" id="1.20.1050.10">
    <property type="match status" value="1"/>
</dbReference>
<dbReference type="AlphaFoldDB" id="A0A076FE23"/>
<accession>A0A076FE23</accession>
<dbReference type="InterPro" id="IPR050213">
    <property type="entry name" value="GST_superfamily"/>
</dbReference>
<dbReference type="PANTHER" id="PTHR11571">
    <property type="entry name" value="GLUTATHIONE S-TRANSFERASE"/>
    <property type="match status" value="1"/>
</dbReference>
<dbReference type="PANTHER" id="PTHR11571:SF222">
    <property type="entry name" value="GLUTATHIONE TRANSFERASE"/>
    <property type="match status" value="1"/>
</dbReference>
<dbReference type="InterPro" id="IPR004045">
    <property type="entry name" value="Glutathione_S-Trfase_N"/>
</dbReference>
<name>A0A076FE23_PARNA</name>
<dbReference type="InterPro" id="IPR036282">
    <property type="entry name" value="Glutathione-S-Trfase_C_sf"/>
</dbReference>
<feature type="non-terminal residue" evidence="11">
    <location>
        <position position="233"/>
    </location>
</feature>
<evidence type="ECO:0000256" key="6">
    <source>
        <dbReference type="ARBA" id="ARBA00022679"/>
    </source>
</evidence>
<evidence type="ECO:0000256" key="1">
    <source>
        <dbReference type="ARBA" id="ARBA00003701"/>
    </source>
</evidence>
<dbReference type="SFLD" id="SFLDS00019">
    <property type="entry name" value="Glutathione_Transferase_(cytos"/>
    <property type="match status" value="1"/>
</dbReference>
<evidence type="ECO:0000256" key="5">
    <source>
        <dbReference type="ARBA" id="ARBA00012452"/>
    </source>
</evidence>
<dbReference type="PROSITE" id="PS50405">
    <property type="entry name" value="GST_CTER"/>
    <property type="match status" value="1"/>
</dbReference>
<evidence type="ECO:0000256" key="4">
    <source>
        <dbReference type="ARBA" id="ARBA00011738"/>
    </source>
</evidence>
<evidence type="ECO:0000259" key="10">
    <source>
        <dbReference type="PROSITE" id="PS50405"/>
    </source>
</evidence>
<dbReference type="Pfam" id="PF02798">
    <property type="entry name" value="GST_N"/>
    <property type="match status" value="1"/>
</dbReference>
<evidence type="ECO:0000256" key="3">
    <source>
        <dbReference type="ARBA" id="ARBA00007297"/>
    </source>
</evidence>
<comment type="similarity">
    <text evidence="2">Belongs to the GST superfamily. Mu family.</text>
</comment>
<evidence type="ECO:0000259" key="9">
    <source>
        <dbReference type="PROSITE" id="PS50404"/>
    </source>
</evidence>
<comment type="catalytic activity">
    <reaction evidence="8">
        <text>RX + glutathione = an S-substituted glutathione + a halide anion + H(+)</text>
        <dbReference type="Rhea" id="RHEA:16437"/>
        <dbReference type="ChEBI" id="CHEBI:15378"/>
        <dbReference type="ChEBI" id="CHEBI:16042"/>
        <dbReference type="ChEBI" id="CHEBI:17792"/>
        <dbReference type="ChEBI" id="CHEBI:57925"/>
        <dbReference type="ChEBI" id="CHEBI:90779"/>
        <dbReference type="EC" id="2.5.1.18"/>
    </reaction>
</comment>
<feature type="domain" description="GST N-terminal" evidence="9">
    <location>
        <begin position="1"/>
        <end position="93"/>
    </location>
</feature>
<protein>
    <recommendedName>
        <fullName evidence="5">glutathione transferase</fullName>
        <ecNumber evidence="5">2.5.1.18</ecNumber>
    </recommendedName>
    <alternativeName>
        <fullName evidence="7">GST class-pi</fullName>
    </alternativeName>
</protein>
<dbReference type="EC" id="2.5.1.18" evidence="5"/>
<dbReference type="PROSITE" id="PS50404">
    <property type="entry name" value="GST_NTER"/>
    <property type="match status" value="1"/>
</dbReference>
<dbReference type="GO" id="GO:0006749">
    <property type="term" value="P:glutathione metabolic process"/>
    <property type="evidence" value="ECO:0007669"/>
    <property type="project" value="TreeGrafter"/>
</dbReference>
<dbReference type="FunFam" id="1.20.1050.10:FF:000020">
    <property type="entry name" value="Glutathione S-transferase P 1"/>
    <property type="match status" value="1"/>
</dbReference>
<dbReference type="InterPro" id="IPR010987">
    <property type="entry name" value="Glutathione-S-Trfase_C-like"/>
</dbReference>
<feature type="non-terminal residue" evidence="11">
    <location>
        <position position="1"/>
    </location>
</feature>
<comment type="subunit">
    <text evidence="4">Homodimer.</text>
</comment>
<dbReference type="InterPro" id="IPR036249">
    <property type="entry name" value="Thioredoxin-like_sf"/>
</dbReference>
<dbReference type="Gene3D" id="3.40.30.10">
    <property type="entry name" value="Glutaredoxin"/>
    <property type="match status" value="1"/>
</dbReference>
<keyword evidence="6 11" id="KW-0808">Transferase</keyword>
<dbReference type="Pfam" id="PF14497">
    <property type="entry name" value="GST_C_3"/>
    <property type="match status" value="1"/>
</dbReference>
<comment type="function">
    <text evidence="1">Conjugation of reduced glutathione to a wide number of exogenous and endogenous hydrophobic electrophiles.</text>
</comment>
<dbReference type="SUPFAM" id="SSF52833">
    <property type="entry name" value="Thioredoxin-like"/>
    <property type="match status" value="1"/>
</dbReference>